<comment type="caution">
    <text evidence="3">The sequence shown here is derived from an EMBL/GenBank/DDBJ whole genome shotgun (WGS) entry which is preliminary data.</text>
</comment>
<dbReference type="SUPFAM" id="SSF47413">
    <property type="entry name" value="lambda repressor-like DNA-binding domains"/>
    <property type="match status" value="1"/>
</dbReference>
<name>A0A1B8PHJ0_HAEHA</name>
<evidence type="ECO:0000313" key="3">
    <source>
        <dbReference type="EMBL" id="OBX48437.1"/>
    </source>
</evidence>
<dbReference type="InterPro" id="IPR001387">
    <property type="entry name" value="Cro/C1-type_HTH"/>
</dbReference>
<dbReference type="OrthoDB" id="3196789at2"/>
<dbReference type="AlphaFoldDB" id="A0A1B8PHJ0"/>
<dbReference type="RefSeq" id="WP_065245571.1">
    <property type="nucleotide sequence ID" value="NZ_LZDL01000001.1"/>
</dbReference>
<proteinExistence type="predicted"/>
<dbReference type="PROSITE" id="PS50943">
    <property type="entry name" value="HTH_CROC1"/>
    <property type="match status" value="1"/>
</dbReference>
<dbReference type="PANTHER" id="PTHR46558">
    <property type="entry name" value="TRACRIPTIONAL REGULATORY PROTEIN-RELATED-RELATED"/>
    <property type="match status" value="1"/>
</dbReference>
<evidence type="ECO:0000259" key="2">
    <source>
        <dbReference type="PROSITE" id="PS50943"/>
    </source>
</evidence>
<evidence type="ECO:0000313" key="4">
    <source>
        <dbReference type="Proteomes" id="UP000092611"/>
    </source>
</evidence>
<organism evidence="3 4">
    <name type="scientific">Haemophilus haemolyticus</name>
    <dbReference type="NCBI Taxonomy" id="726"/>
    <lineage>
        <taxon>Bacteria</taxon>
        <taxon>Pseudomonadati</taxon>
        <taxon>Pseudomonadota</taxon>
        <taxon>Gammaproteobacteria</taxon>
        <taxon>Pasteurellales</taxon>
        <taxon>Pasteurellaceae</taxon>
        <taxon>Haemophilus</taxon>
    </lineage>
</organism>
<dbReference type="SMART" id="SM00530">
    <property type="entry name" value="HTH_XRE"/>
    <property type="match status" value="1"/>
</dbReference>
<dbReference type="CDD" id="cd00093">
    <property type="entry name" value="HTH_XRE"/>
    <property type="match status" value="1"/>
</dbReference>
<keyword evidence="1" id="KW-0238">DNA-binding</keyword>
<dbReference type="EMBL" id="LZDL01000001">
    <property type="protein sequence ID" value="OBX48437.1"/>
    <property type="molecule type" value="Genomic_DNA"/>
</dbReference>
<sequence>MFGDIWSISYGERLKEERSRLGFSQKVLAEKAEIAYNTYSNYELGKRSPDADTLIKLWYLGVDIFYLLTNQKSVVAENYEERALLKKFRNLNGDEKRSVLMKLEQMGIDTLFFSGKSAMEQPRVQVFDLNEGNDSIHTKDNTIIGHNNIVAGRDVKR</sequence>
<accession>A0A1B8PHJ0</accession>
<dbReference type="GO" id="GO:0003677">
    <property type="term" value="F:DNA binding"/>
    <property type="evidence" value="ECO:0007669"/>
    <property type="project" value="UniProtKB-KW"/>
</dbReference>
<evidence type="ECO:0000256" key="1">
    <source>
        <dbReference type="ARBA" id="ARBA00023125"/>
    </source>
</evidence>
<protein>
    <recommendedName>
        <fullName evidence="2">HTH cro/C1-type domain-containing protein</fullName>
    </recommendedName>
</protein>
<reference evidence="3 4" key="1">
    <citation type="submission" date="2016-06" db="EMBL/GenBank/DDBJ databases">
        <title>Draft genome of Haemophilus haemolyticus CCUG 24149.</title>
        <authorList>
            <person name="Engstrom-Jakobsson H."/>
            <person name="Salva-Serra F."/>
            <person name="Thorell K."/>
            <person name="Gonzales-Siles L."/>
            <person name="Karlsson R."/>
            <person name="Boulund F."/>
            <person name="Engstrand L."/>
            <person name="Kristiansson E."/>
            <person name="Moore E."/>
        </authorList>
    </citation>
    <scope>NUCLEOTIDE SEQUENCE [LARGE SCALE GENOMIC DNA]</scope>
    <source>
        <strain evidence="3 4">CCUG 24149</strain>
    </source>
</reference>
<dbReference type="Proteomes" id="UP000092611">
    <property type="component" value="Unassembled WGS sequence"/>
</dbReference>
<dbReference type="PANTHER" id="PTHR46558:SF14">
    <property type="entry name" value="HTH-TYPE TRANSCRIPTIONAL REGULATOR ANSR"/>
    <property type="match status" value="1"/>
</dbReference>
<gene>
    <name evidence="3" type="ORF">A9Z62_00070</name>
</gene>
<feature type="domain" description="HTH cro/C1-type" evidence="2">
    <location>
        <begin position="14"/>
        <end position="67"/>
    </location>
</feature>
<dbReference type="Gene3D" id="1.10.260.40">
    <property type="entry name" value="lambda repressor-like DNA-binding domains"/>
    <property type="match status" value="1"/>
</dbReference>
<dbReference type="Pfam" id="PF12844">
    <property type="entry name" value="HTH_19"/>
    <property type="match status" value="1"/>
</dbReference>
<dbReference type="InterPro" id="IPR010982">
    <property type="entry name" value="Lambda_DNA-bd_dom_sf"/>
</dbReference>